<gene>
    <name evidence="10 13" type="primary">topA</name>
    <name evidence="13" type="ORF">MFMK1_002065</name>
</gene>
<evidence type="ECO:0000256" key="4">
    <source>
        <dbReference type="ARBA" id="ARBA00022771"/>
    </source>
</evidence>
<dbReference type="InterPro" id="IPR023406">
    <property type="entry name" value="Topo_IA_AS"/>
</dbReference>
<dbReference type="PANTHER" id="PTHR42785">
    <property type="entry name" value="DNA TOPOISOMERASE, TYPE IA, CORE"/>
    <property type="match status" value="1"/>
</dbReference>
<protein>
    <recommendedName>
        <fullName evidence="10">DNA topoisomerase 1</fullName>
        <ecNumber evidence="10">5.6.2.1</ecNumber>
    </recommendedName>
    <alternativeName>
        <fullName evidence="10">DNA topoisomerase I</fullName>
    </alternativeName>
</protein>
<evidence type="ECO:0000259" key="11">
    <source>
        <dbReference type="PROSITE" id="PS50880"/>
    </source>
</evidence>
<dbReference type="SMART" id="SM00493">
    <property type="entry name" value="TOPRIM"/>
    <property type="match status" value="1"/>
</dbReference>
<keyword evidence="5" id="KW-0862">Zinc</keyword>
<dbReference type="GO" id="GO:0005694">
    <property type="term" value="C:chromosome"/>
    <property type="evidence" value="ECO:0007669"/>
    <property type="project" value="InterPro"/>
</dbReference>
<evidence type="ECO:0000313" key="14">
    <source>
        <dbReference type="Proteomes" id="UP001329915"/>
    </source>
</evidence>
<dbReference type="GO" id="GO:0006265">
    <property type="term" value="P:DNA topological change"/>
    <property type="evidence" value="ECO:0007669"/>
    <property type="project" value="UniProtKB-UniRule"/>
</dbReference>
<dbReference type="GO" id="GO:0003917">
    <property type="term" value="F:DNA topoisomerase type I (single strand cut, ATP-independent) activity"/>
    <property type="evidence" value="ECO:0007669"/>
    <property type="project" value="UniProtKB-UniRule"/>
</dbReference>
<dbReference type="EC" id="5.6.2.1" evidence="10"/>
<dbReference type="InterPro" id="IPR013497">
    <property type="entry name" value="Topo_IA_cen"/>
</dbReference>
<feature type="site" description="Interaction with DNA" evidence="10">
    <location>
        <position position="155"/>
    </location>
</feature>
<dbReference type="InterPro" id="IPR028612">
    <property type="entry name" value="Topoisom_1_IA"/>
</dbReference>
<comment type="similarity">
    <text evidence="2 10">Belongs to the type IA topoisomerase family.</text>
</comment>
<dbReference type="InterPro" id="IPR013826">
    <property type="entry name" value="Topo_IA_cen_sub3"/>
</dbReference>
<evidence type="ECO:0000256" key="1">
    <source>
        <dbReference type="ARBA" id="ARBA00000213"/>
    </source>
</evidence>
<keyword evidence="6" id="KW-0460">Magnesium</keyword>
<dbReference type="InterPro" id="IPR000380">
    <property type="entry name" value="Topo_IA"/>
</dbReference>
<dbReference type="PRINTS" id="PR00417">
    <property type="entry name" value="PRTPISMRASEI"/>
</dbReference>
<dbReference type="PROSITE" id="PS00396">
    <property type="entry name" value="TOPO_IA_1"/>
    <property type="match status" value="1"/>
</dbReference>
<keyword evidence="8 10" id="KW-0238">DNA-binding</keyword>
<keyword evidence="3" id="KW-0479">Metal-binding</keyword>
<comment type="subunit">
    <text evidence="10">Monomer.</text>
</comment>
<dbReference type="Gene3D" id="1.10.290.10">
    <property type="entry name" value="Topoisomerase I, domain 4"/>
    <property type="match status" value="1"/>
</dbReference>
<dbReference type="Pfam" id="PF01131">
    <property type="entry name" value="Topoisom_bac"/>
    <property type="match status" value="1"/>
</dbReference>
<dbReference type="PANTHER" id="PTHR42785:SF1">
    <property type="entry name" value="DNA TOPOISOMERASE"/>
    <property type="match status" value="1"/>
</dbReference>
<dbReference type="Pfam" id="PF01396">
    <property type="entry name" value="Zn_ribbon_Top1"/>
    <property type="match status" value="3"/>
</dbReference>
<dbReference type="SMART" id="SM00437">
    <property type="entry name" value="TOP1Ac"/>
    <property type="match status" value="1"/>
</dbReference>
<dbReference type="InterPro" id="IPR013825">
    <property type="entry name" value="Topo_IA_cen_sub2"/>
</dbReference>
<feature type="site" description="Interaction with DNA" evidence="10">
    <location>
        <position position="143"/>
    </location>
</feature>
<dbReference type="PROSITE" id="PS50880">
    <property type="entry name" value="TOPRIM"/>
    <property type="match status" value="1"/>
</dbReference>
<feature type="domain" description="Topo IA-type catalytic" evidence="12">
    <location>
        <begin position="129"/>
        <end position="557"/>
    </location>
</feature>
<dbReference type="Proteomes" id="UP001329915">
    <property type="component" value="Chromosome"/>
</dbReference>
<dbReference type="EMBL" id="CP121694">
    <property type="protein sequence ID" value="WRO22240.1"/>
    <property type="molecule type" value="Genomic_DNA"/>
</dbReference>
<evidence type="ECO:0000256" key="10">
    <source>
        <dbReference type="HAMAP-Rule" id="MF_00952"/>
    </source>
</evidence>
<keyword evidence="14" id="KW-1185">Reference proteome</keyword>
<feature type="site" description="Interaction with DNA" evidence="10">
    <location>
        <position position="300"/>
    </location>
</feature>
<feature type="region of interest" description="Interaction with DNA" evidence="10">
    <location>
        <begin position="163"/>
        <end position="168"/>
    </location>
</feature>
<dbReference type="NCBIfam" id="TIGR01051">
    <property type="entry name" value="topA_bact"/>
    <property type="match status" value="1"/>
</dbReference>
<dbReference type="InterPro" id="IPR003602">
    <property type="entry name" value="Topo_IA_DNA-bd_dom"/>
</dbReference>
<dbReference type="SUPFAM" id="SSF56712">
    <property type="entry name" value="Prokaryotic type I DNA topoisomerase"/>
    <property type="match status" value="1"/>
</dbReference>
<dbReference type="HAMAP" id="MF_00952">
    <property type="entry name" value="Topoisom_1_prok"/>
    <property type="match status" value="1"/>
</dbReference>
<evidence type="ECO:0000256" key="8">
    <source>
        <dbReference type="ARBA" id="ARBA00023125"/>
    </source>
</evidence>
<feature type="active site" description="O-(5'-phospho-DNA)-tyrosine intermediate" evidence="10">
    <location>
        <position position="298"/>
    </location>
</feature>
<feature type="site" description="Interaction with DNA" evidence="10">
    <location>
        <position position="140"/>
    </location>
</feature>
<dbReference type="Gene3D" id="1.10.460.10">
    <property type="entry name" value="Topoisomerase I, domain 2"/>
    <property type="match status" value="1"/>
</dbReference>
<dbReference type="InterPro" id="IPR013824">
    <property type="entry name" value="Topo_IA_cen_sub1"/>
</dbReference>
<name>A0AAU0UMT8_9FIRM</name>
<evidence type="ECO:0000256" key="5">
    <source>
        <dbReference type="ARBA" id="ARBA00022833"/>
    </source>
</evidence>
<comment type="catalytic activity">
    <reaction evidence="1 10">
        <text>ATP-independent breakage of single-stranded DNA, followed by passage and rejoining.</text>
        <dbReference type="EC" id="5.6.2.1"/>
    </reaction>
</comment>
<dbReference type="Gene3D" id="2.70.20.10">
    <property type="entry name" value="Topoisomerase I, domain 3"/>
    <property type="match status" value="1"/>
</dbReference>
<dbReference type="SMART" id="SM00436">
    <property type="entry name" value="TOP1Bc"/>
    <property type="match status" value="1"/>
</dbReference>
<comment type="function">
    <text evidence="10">Releases the supercoiling and torsional tension of DNA, which is introduced during the DNA replication and transcription, by transiently cleaving and rejoining one strand of the DNA duplex. Introduces a single-strand break via transesterification at a target site in duplex DNA. The scissile phosphodiester is attacked by the catalytic tyrosine of the enzyme, resulting in the formation of a DNA-(5'-phosphotyrosyl)-enzyme intermediate and the expulsion of a 3'-OH DNA strand. The free DNA strand then undergoes passage around the unbroken strand, thus removing DNA supercoils. Finally, in the religation step, the DNA 3'-OH attacks the covalent intermediate to expel the active-site tyrosine and restore the DNA phosphodiester backbone.</text>
</comment>
<dbReference type="RefSeq" id="WP_366921657.1">
    <property type="nucleotide sequence ID" value="NZ_CP121694.1"/>
</dbReference>
<dbReference type="Gene3D" id="3.40.50.140">
    <property type="match status" value="1"/>
</dbReference>
<dbReference type="KEGG" id="dbc:MFMK1_002065"/>
<dbReference type="InterPro" id="IPR006171">
    <property type="entry name" value="TOPRIM_dom"/>
</dbReference>
<dbReference type="CDD" id="cd00186">
    <property type="entry name" value="TOP1Ac"/>
    <property type="match status" value="1"/>
</dbReference>
<evidence type="ECO:0000256" key="2">
    <source>
        <dbReference type="ARBA" id="ARBA00009446"/>
    </source>
</evidence>
<reference evidence="13 14" key="1">
    <citation type="submission" date="2023-04" db="EMBL/GenBank/DDBJ databases">
        <authorList>
            <person name="Hsu D."/>
        </authorList>
    </citation>
    <scope>NUCLEOTIDE SEQUENCE [LARGE SCALE GENOMIC DNA]</scope>
    <source>
        <strain evidence="13 14">MK1</strain>
    </source>
</reference>
<feature type="site" description="Interaction with DNA" evidence="10">
    <location>
        <position position="148"/>
    </location>
</feature>
<dbReference type="GO" id="GO:0003677">
    <property type="term" value="F:DNA binding"/>
    <property type="evidence" value="ECO:0007669"/>
    <property type="project" value="UniProtKB-KW"/>
</dbReference>
<keyword evidence="4" id="KW-0863">Zinc-finger</keyword>
<evidence type="ECO:0000259" key="12">
    <source>
        <dbReference type="PROSITE" id="PS52039"/>
    </source>
</evidence>
<keyword evidence="7 10" id="KW-0799">Topoisomerase</keyword>
<dbReference type="Pfam" id="PF01751">
    <property type="entry name" value="Toprim"/>
    <property type="match status" value="1"/>
</dbReference>
<feature type="site" description="Interaction with DNA" evidence="10">
    <location>
        <position position="489"/>
    </location>
</feature>
<keyword evidence="9 10" id="KW-0413">Isomerase</keyword>
<proteinExistence type="inferred from homology"/>
<dbReference type="AlphaFoldDB" id="A0AAU0UMT8"/>
<dbReference type="SUPFAM" id="SSF57783">
    <property type="entry name" value="Zinc beta-ribbon"/>
    <property type="match status" value="1"/>
</dbReference>
<dbReference type="CDD" id="cd03363">
    <property type="entry name" value="TOPRIM_TopoIA_TopoI"/>
    <property type="match status" value="1"/>
</dbReference>
<feature type="domain" description="Toprim" evidence="11">
    <location>
        <begin position="3"/>
        <end position="113"/>
    </location>
</feature>
<dbReference type="PROSITE" id="PS52039">
    <property type="entry name" value="TOPO_IA_2"/>
    <property type="match status" value="1"/>
</dbReference>
<dbReference type="InterPro" id="IPR034149">
    <property type="entry name" value="TOPRIM_TopoI"/>
</dbReference>
<dbReference type="Gene3D" id="3.30.65.10">
    <property type="entry name" value="Bacterial Topoisomerase I, domain 1"/>
    <property type="match status" value="2"/>
</dbReference>
<evidence type="ECO:0000313" key="13">
    <source>
        <dbReference type="EMBL" id="WRO22240.1"/>
    </source>
</evidence>
<evidence type="ECO:0000256" key="3">
    <source>
        <dbReference type="ARBA" id="ARBA00022723"/>
    </source>
</evidence>
<dbReference type="InterPro" id="IPR023405">
    <property type="entry name" value="Topo_IA_core_domain"/>
</dbReference>
<evidence type="ECO:0000256" key="6">
    <source>
        <dbReference type="ARBA" id="ARBA00022842"/>
    </source>
</evidence>
<dbReference type="InterPro" id="IPR013498">
    <property type="entry name" value="Topo_IA_Znf"/>
</dbReference>
<feature type="site" description="Interaction with DNA" evidence="10">
    <location>
        <position position="33"/>
    </location>
</feature>
<sequence>MAKTLIIVESPAKAKTISKFLGRNYTVKSSMGHVRDLPRSQFGVDVEQRFEPKYITIRGKGELLKELRQAAEKSDNILLAPDPDREGEAIAWHLAHALKMEIDQNCRIQFNEITKGAVTNAVKHPRKINFDLVDAQQARRILDRLVGYNLSPLLWRKVKKGLSAGRVQSVTVRLICDREEEINEFEPEEYWTLDGVFQVKTEKLEAKLAKLEGKNIEIKSRQDMERVLAELQDCTYIVDDIKKRDKKRNPVPPYTTSSLQQDAYRKLNYTARKTMRIAQQLYEGINIGKEGAVGLVTYIRTDSTRIAESAQQEVRDYIKERYGSRYIPEQPRQFGNKKSAQNAHEAIRPTDIGRVPKEIKEYLSRDQYRLYTLIWKRFLASQMSSALLESTTVLISGGKYLFKATGSIIKFAGFMEIYIDDDESIQEKYDLLPEVNIGAKLELDQLIDKQHFTQPPPRYSEASLVKTLEELGIGRPSTYAPTIETIISRGYVAREEKQFHPTELGLVVVQLLKEYFPDIVDAEFTASLETELDEVEEGHRDWRDVMEYFYGPFKELLDKAEEEMGQVEIEDEVSDVLCEKCGRNMVIKFGRYGKFLACPGFPDCRNTKPLLEEIGVKCPLCEGKIVGRRSKKGRKFFGCSNYPDCNFISWAKPVEERCPECNTYMVEKQSKKHGTRVECGNKECTYRRQVKKQAEQ</sequence>
<feature type="site" description="Interaction with DNA" evidence="10">
    <location>
        <position position="139"/>
    </location>
</feature>
<evidence type="ECO:0000256" key="7">
    <source>
        <dbReference type="ARBA" id="ARBA00023029"/>
    </source>
</evidence>
<accession>A0AAU0UMT8</accession>
<dbReference type="InterPro" id="IPR005733">
    <property type="entry name" value="TopoI_bac-type"/>
</dbReference>
<dbReference type="InterPro" id="IPR003601">
    <property type="entry name" value="Topo_IA_2"/>
</dbReference>
<evidence type="ECO:0000256" key="9">
    <source>
        <dbReference type="ARBA" id="ARBA00023235"/>
    </source>
</evidence>
<organism evidence="13 14">
    <name type="scientific">Metallumcola ferriviriculae</name>
    <dbReference type="NCBI Taxonomy" id="3039180"/>
    <lineage>
        <taxon>Bacteria</taxon>
        <taxon>Bacillati</taxon>
        <taxon>Bacillota</taxon>
        <taxon>Clostridia</taxon>
        <taxon>Neomoorellales</taxon>
        <taxon>Desulfitibacteraceae</taxon>
        <taxon>Metallumcola</taxon>
    </lineage>
</organism>
<dbReference type="GO" id="GO:0008270">
    <property type="term" value="F:zinc ion binding"/>
    <property type="evidence" value="ECO:0007669"/>
    <property type="project" value="UniProtKB-KW"/>
</dbReference>